<protein>
    <submittedName>
        <fullName evidence="1">Uncharacterized protein</fullName>
    </submittedName>
</protein>
<keyword evidence="2" id="KW-1185">Reference proteome</keyword>
<dbReference type="RefSeq" id="XP_037187363.1">
    <property type="nucleotide sequence ID" value="XM_037342641.1"/>
</dbReference>
<dbReference type="EMBL" id="JABFCT010000022">
    <property type="protein sequence ID" value="KAF5868414.1"/>
    <property type="molecule type" value="Genomic_DNA"/>
</dbReference>
<evidence type="ECO:0000313" key="1">
    <source>
        <dbReference type="EMBL" id="KAF5868414.1"/>
    </source>
</evidence>
<dbReference type="OrthoDB" id="3445612at2759"/>
<organism evidence="1 2">
    <name type="scientific">Botrytis fragariae</name>
    <dbReference type="NCBI Taxonomy" id="1964551"/>
    <lineage>
        <taxon>Eukaryota</taxon>
        <taxon>Fungi</taxon>
        <taxon>Dikarya</taxon>
        <taxon>Ascomycota</taxon>
        <taxon>Pezizomycotina</taxon>
        <taxon>Leotiomycetes</taxon>
        <taxon>Helotiales</taxon>
        <taxon>Sclerotiniaceae</taxon>
        <taxon>Botrytis</taxon>
    </lineage>
</organism>
<dbReference type="AlphaFoldDB" id="A0A8H6AJB8"/>
<evidence type="ECO:0000313" key="2">
    <source>
        <dbReference type="Proteomes" id="UP000531561"/>
    </source>
</evidence>
<name>A0A8H6AJB8_9HELO</name>
<gene>
    <name evidence="1" type="ORF">Bfra_012324</name>
</gene>
<dbReference type="GeneID" id="59266333"/>
<reference evidence="1 2" key="1">
    <citation type="journal article" date="2020" name="Phytopathology">
        <title>A high-quality genome resource of Botrytis fragariae, a new and rapidly spreading fungal pathogen causing strawberry gray mold in the U.S.A.</title>
        <authorList>
            <person name="Wu Y."/>
            <person name="Saski C.A."/>
            <person name="Schnabel G."/>
            <person name="Xiao S."/>
            <person name="Hu M."/>
        </authorList>
    </citation>
    <scope>NUCLEOTIDE SEQUENCE [LARGE SCALE GENOMIC DNA]</scope>
    <source>
        <strain evidence="1 2">BVB16</strain>
    </source>
</reference>
<accession>A0A8H6AJB8</accession>
<sequence>MLSSRLSKPCYDKELSYRYLAVNNFTFWEHSKGTSQLSMEEVQKGGFDIVFTHAIYLTQHCLFLWDKQI</sequence>
<proteinExistence type="predicted"/>
<dbReference type="Proteomes" id="UP000531561">
    <property type="component" value="Unassembled WGS sequence"/>
</dbReference>
<comment type="caution">
    <text evidence="1">The sequence shown here is derived from an EMBL/GenBank/DDBJ whole genome shotgun (WGS) entry which is preliminary data.</text>
</comment>